<dbReference type="EMBL" id="CADCWP010000024">
    <property type="protein sequence ID" value="CAA9557799.1"/>
    <property type="molecule type" value="Genomic_DNA"/>
</dbReference>
<accession>A0A6J4URI9</accession>
<gene>
    <name evidence="1" type="ORF">AVDCRST_MAG86-501</name>
</gene>
<evidence type="ECO:0000313" key="1">
    <source>
        <dbReference type="EMBL" id="CAA9557799.1"/>
    </source>
</evidence>
<sequence length="40" mass="4452">MWDDNMRLLLMGLLIENVGLDKVVQLGDPAAWEKAVGKLV</sequence>
<proteinExistence type="predicted"/>
<reference evidence="1" key="1">
    <citation type="submission" date="2020-02" db="EMBL/GenBank/DDBJ databases">
        <authorList>
            <person name="Meier V. D."/>
        </authorList>
    </citation>
    <scope>NUCLEOTIDE SEQUENCE</scope>
    <source>
        <strain evidence="1">AVDCRST_MAG86</strain>
    </source>
</reference>
<organism evidence="1">
    <name type="scientific">uncultured Truepera sp</name>
    <dbReference type="NCBI Taxonomy" id="543023"/>
    <lineage>
        <taxon>Bacteria</taxon>
        <taxon>Thermotogati</taxon>
        <taxon>Deinococcota</taxon>
        <taxon>Deinococci</taxon>
        <taxon>Trueperales</taxon>
        <taxon>Trueperaceae</taxon>
        <taxon>Truepera</taxon>
        <taxon>environmental samples</taxon>
    </lineage>
</organism>
<name>A0A6J4URI9_9DEIN</name>
<protein>
    <submittedName>
        <fullName evidence="1">Uncharacterized protein</fullName>
    </submittedName>
</protein>
<dbReference type="AlphaFoldDB" id="A0A6J4URI9"/>